<feature type="compositionally biased region" description="Basic and acidic residues" evidence="1">
    <location>
        <begin position="492"/>
        <end position="521"/>
    </location>
</feature>
<feature type="compositionally biased region" description="Basic and acidic residues" evidence="1">
    <location>
        <begin position="599"/>
        <end position="610"/>
    </location>
</feature>
<dbReference type="Proteomes" id="UP000265703">
    <property type="component" value="Unassembled WGS sequence"/>
</dbReference>
<dbReference type="Pfam" id="PF12937">
    <property type="entry name" value="F-box-like"/>
    <property type="match status" value="1"/>
</dbReference>
<feature type="region of interest" description="Disordered" evidence="1">
    <location>
        <begin position="482"/>
        <end position="530"/>
    </location>
</feature>
<evidence type="ECO:0000313" key="3">
    <source>
        <dbReference type="EMBL" id="RIA93924.1"/>
    </source>
</evidence>
<dbReference type="InterPro" id="IPR036047">
    <property type="entry name" value="F-box-like_dom_sf"/>
</dbReference>
<reference evidence="3 4" key="1">
    <citation type="submission" date="2018-06" db="EMBL/GenBank/DDBJ databases">
        <title>Comparative genomics reveals the genomic features of Rhizophagus irregularis, R. cerebriforme, R. diaphanum and Gigaspora rosea, and their symbiotic lifestyle signature.</title>
        <authorList>
            <person name="Morin E."/>
            <person name="San Clemente H."/>
            <person name="Chen E.C.H."/>
            <person name="De La Providencia I."/>
            <person name="Hainaut M."/>
            <person name="Kuo A."/>
            <person name="Kohler A."/>
            <person name="Murat C."/>
            <person name="Tang N."/>
            <person name="Roy S."/>
            <person name="Loubradou J."/>
            <person name="Henrissat B."/>
            <person name="Grigoriev I.V."/>
            <person name="Corradi N."/>
            <person name="Roux C."/>
            <person name="Martin F.M."/>
        </authorList>
    </citation>
    <scope>NUCLEOTIDE SEQUENCE [LARGE SCALE GENOMIC DNA]</scope>
    <source>
        <strain evidence="3 4">DAOM 227022</strain>
    </source>
</reference>
<dbReference type="SUPFAM" id="SSF81383">
    <property type="entry name" value="F-box domain"/>
    <property type="match status" value="1"/>
</dbReference>
<dbReference type="STRING" id="658196.A0A397TGB8"/>
<proteinExistence type="predicted"/>
<feature type="compositionally biased region" description="Polar residues" evidence="1">
    <location>
        <begin position="699"/>
        <end position="712"/>
    </location>
</feature>
<evidence type="ECO:0000256" key="1">
    <source>
        <dbReference type="SAM" id="MobiDB-lite"/>
    </source>
</evidence>
<sequence>MFQENNILNIATSATTTTAASAASALALFSLSSQSSSVPSSPSSFTQEYDTSNYFSRLPNETVFTIFAFVITNPNTITTTTSTTVYSPHKQLSILSQVCRLFNKIANDVLLWQIAFETVFDSEAIIRARIIDNNVIGERFDSVFGGVEGEGEDEETTSQMQTSSSLVRIQTGRNVWKELYKERQIALNKIKNYIKPTLPSPFVNKNNNDVDGETDDFSTTVHLDDFMEFHFDEENENDNENDIITNNGDSSTLDSTDQVDDDVDYHLFDFDIDLNFVGNEKDEARTEDVERNDLDFTFEDNEEFRFQELDNILEDNTKDTIKEDTEDTIKEDTMKENTVKEELLIENITEFNLEDNLDSLEYTGIDKTINVDDVSQDLDFVSDGLVKFDDPELDSIFASDAIELDKFIDTQNSVVENVENDTQHEVLVKDTNNSAKEVDHVDQAQDFSNPEINDDLDITFLQDYGESSKLLDYDEESFKLPDYEESSSKLQNFDEGKPRLQDYEESSTKFQDESKLQEDSSSKLSDNGDSALKEVINDDLPDYDENEEVSSLQDYNNSQIIANLQDYNENEELSQLQDFDENEKSINIQDFNNNQVESSSKEITNEHENDLPAYDENDENNEITNLPNNGDYDEVKIDLQNENIIVENDNYDLSDYIDEEEYLFNENIINESEPNNEQENVKENNLPNGNDIENDDSLDYNTNDTESSQSNYDENEYGMIDNDTIDVFNDFVAQDHEIFDLFVHDSILRRRARRKINNDPELLKILNIIWKICQENDGMNSEVLLGANVKELAVNLIQSMEKLESQIECLSFALQILSILVSWHPELTIDLHKNNTFWTTIHYVMVHIDIFFPELGNDISDKQLVLPASAGSAIHIFFHTSFFNLSNPSEFFDNYVPPPQLIPDSNIFNNVYNKSALKPDEAIIQPYGDDINGKWCGYYAHYEYYRQLPIRESAMDITLEFSPSKPGKVYYLNHIDYDPDPERVTDKVVQELSGSGTDNVGEFVIRYGIITEKGNVNFVKTYKGKHSWIYDGILLPVGICGRNIMTQTEKRGPNKEQKILRNQSSSTQNNLCHKQPRSSKQTWDTYTARDLEVLSDIITLATYTSRSSTDITPFSYMSLFRAYDVVLSTRKINAKIDTVYYHFLLKLSLIPGNNWCEKFENAIKDLGLKTDIEQCSWIINKSDSSVSEYTIESNISFSSLDHSSIENTSFDNDITFKENENELPDALKQNYDNAEGSESATKVVSQSRILNIIDGGKRSPIKRDFFNTEESVESQDIFKSDNSILKKIAFNENIDDNIINNKITISIPDESEDDGNPQEMERLKEKLRICFKEWRRFTIKIRAFRAKGIRQWKLAISFHQKNLLKNHFNKLKINYQRQLINIKLLDNKCKEFIMRKYLIKWYHRKQYVTYIGEQAIFIEQRNLQKRHFEKWFCRIQNVDNQIQLAKKYNNQCCEILLDKFFTKWLSKYKTKTKNKGILVENFKIWRLKFVYNLLNGANQEVLLYKYFNMWRISFYYFNLFCTEETLVQRVFDKWRDRYNNNVSLAEMAEDDYNIKLMRNAFIHWKRVNRKRQKVIKEIDLQLKNRYFIEWYSKCLQKWKQKYRQRELAIKVLREWRSRTAKTRRKRNEQTNRDLGSIILLC</sequence>
<feature type="domain" description="F-box" evidence="2">
    <location>
        <begin position="55"/>
        <end position="113"/>
    </location>
</feature>
<evidence type="ECO:0000313" key="4">
    <source>
        <dbReference type="Proteomes" id="UP000265703"/>
    </source>
</evidence>
<comment type="caution">
    <text evidence="3">The sequence shown here is derived from an EMBL/GenBank/DDBJ whole genome shotgun (WGS) entry which is preliminary data.</text>
</comment>
<evidence type="ECO:0000259" key="2">
    <source>
        <dbReference type="Pfam" id="PF12937"/>
    </source>
</evidence>
<dbReference type="Gene3D" id="1.20.1280.50">
    <property type="match status" value="1"/>
</dbReference>
<feature type="region of interest" description="Disordered" evidence="1">
    <location>
        <begin position="592"/>
        <end position="631"/>
    </location>
</feature>
<dbReference type="InterPro" id="IPR001810">
    <property type="entry name" value="F-box_dom"/>
</dbReference>
<dbReference type="EMBL" id="QKYT01000094">
    <property type="protein sequence ID" value="RIA93924.1"/>
    <property type="molecule type" value="Genomic_DNA"/>
</dbReference>
<organism evidence="3 4">
    <name type="scientific">Glomus cerebriforme</name>
    <dbReference type="NCBI Taxonomy" id="658196"/>
    <lineage>
        <taxon>Eukaryota</taxon>
        <taxon>Fungi</taxon>
        <taxon>Fungi incertae sedis</taxon>
        <taxon>Mucoromycota</taxon>
        <taxon>Glomeromycotina</taxon>
        <taxon>Glomeromycetes</taxon>
        <taxon>Glomerales</taxon>
        <taxon>Glomeraceae</taxon>
        <taxon>Glomus</taxon>
    </lineage>
</organism>
<dbReference type="OrthoDB" id="5139943at2759"/>
<gene>
    <name evidence="3" type="ORF">C1645_818792</name>
</gene>
<keyword evidence="4" id="KW-1185">Reference proteome</keyword>
<feature type="region of interest" description="Disordered" evidence="1">
    <location>
        <begin position="672"/>
        <end position="715"/>
    </location>
</feature>
<accession>A0A397TGB8</accession>
<name>A0A397TGB8_9GLOM</name>
<protein>
    <recommendedName>
        <fullName evidence="2">F-box domain-containing protein</fullName>
    </recommendedName>
</protein>